<evidence type="ECO:0000313" key="4">
    <source>
        <dbReference type="EMBL" id="KHN31867.1"/>
    </source>
</evidence>
<proteinExistence type="inferred from homology"/>
<gene>
    <name evidence="4" type="ORF">glysoja_036185</name>
</gene>
<keyword evidence="2" id="KW-0539">Nucleus</keyword>
<comment type="function">
    <text evidence="2">Putative transcription activator involved in regulating light control of development.</text>
</comment>
<keyword evidence="2" id="KW-0479">Metal-binding</keyword>
<dbReference type="PANTHER" id="PTHR31669">
    <property type="entry name" value="PROTEIN FAR1-RELATED SEQUENCE 10-RELATED"/>
    <property type="match status" value="1"/>
</dbReference>
<dbReference type="EMBL" id="KN650461">
    <property type="protein sequence ID" value="KHN31867.1"/>
    <property type="molecule type" value="Genomic_DNA"/>
</dbReference>
<evidence type="ECO:0000259" key="3">
    <source>
        <dbReference type="PROSITE" id="PS50966"/>
    </source>
</evidence>
<feature type="domain" description="SWIM-type" evidence="3">
    <location>
        <begin position="185"/>
        <end position="221"/>
    </location>
</feature>
<dbReference type="GO" id="GO:0008270">
    <property type="term" value="F:zinc ion binding"/>
    <property type="evidence" value="ECO:0007669"/>
    <property type="project" value="UniProtKB-UniRule"/>
</dbReference>
<accession>A0A0B2RJ69</accession>
<dbReference type="Proteomes" id="UP000053555">
    <property type="component" value="Unassembled WGS sequence"/>
</dbReference>
<evidence type="ECO:0000256" key="1">
    <source>
        <dbReference type="PROSITE-ProRule" id="PRU00325"/>
    </source>
</evidence>
<dbReference type="PROSITE" id="PS50966">
    <property type="entry name" value="ZF_SWIM"/>
    <property type="match status" value="1"/>
</dbReference>
<comment type="subcellular location">
    <subcellularLocation>
        <location evidence="2">Nucleus</location>
    </subcellularLocation>
</comment>
<comment type="similarity">
    <text evidence="2">Belongs to the FHY3/FAR1 family.</text>
</comment>
<keyword evidence="2" id="KW-0862">Zinc</keyword>
<evidence type="ECO:0000256" key="2">
    <source>
        <dbReference type="RuleBase" id="RU367018"/>
    </source>
</evidence>
<dbReference type="InterPro" id="IPR031052">
    <property type="entry name" value="FHY3/FAR1"/>
</dbReference>
<dbReference type="InterPro" id="IPR007527">
    <property type="entry name" value="Znf_SWIM"/>
</dbReference>
<dbReference type="GO" id="GO:0006355">
    <property type="term" value="P:regulation of DNA-templated transcription"/>
    <property type="evidence" value="ECO:0007669"/>
    <property type="project" value="UniProtKB-UniRule"/>
</dbReference>
<keyword evidence="1 2" id="KW-0863">Zinc-finger</keyword>
<name>A0A0B2RJ69_GLYSO</name>
<sequence>METAWYERKGASLLPALEGAIEEKNNEAVPVVPAVGMEFDSYEDVYYFYNWYANEQGFGVRFTNTWYRKTKERYRAKLSCSSAGFKKRTEANRPRPETRTGFPAMIKFRMFRTLIVDAQDEGKSQNALYSNQWKLNKDLDSKSSSFVPKSRSYFELQINADGPVVTYIVQEQVEVEGNQRDARDYKVCYNEAEMEVLCICGLFNFRGCLCRHALFILSQNEIKEIPAQYILLRWRKGQAVKVVEEGKKSHDHYRTAVHDVIGEYIEQASSCKR</sequence>
<dbReference type="InterPro" id="IPR004330">
    <property type="entry name" value="FAR1_DNA_bnd_dom"/>
</dbReference>
<dbReference type="PANTHER" id="PTHR31669:SF236">
    <property type="entry name" value="PROTEIN FAR1-RELATED SEQUENCE"/>
    <property type="match status" value="1"/>
</dbReference>
<dbReference type="AlphaFoldDB" id="A0A0B2RJ69"/>
<dbReference type="Pfam" id="PF03101">
    <property type="entry name" value="FAR1"/>
    <property type="match status" value="1"/>
</dbReference>
<organism evidence="4">
    <name type="scientific">Glycine soja</name>
    <name type="common">Wild soybean</name>
    <dbReference type="NCBI Taxonomy" id="3848"/>
    <lineage>
        <taxon>Eukaryota</taxon>
        <taxon>Viridiplantae</taxon>
        <taxon>Streptophyta</taxon>
        <taxon>Embryophyta</taxon>
        <taxon>Tracheophyta</taxon>
        <taxon>Spermatophyta</taxon>
        <taxon>Magnoliopsida</taxon>
        <taxon>eudicotyledons</taxon>
        <taxon>Gunneridae</taxon>
        <taxon>Pentapetalae</taxon>
        <taxon>rosids</taxon>
        <taxon>fabids</taxon>
        <taxon>Fabales</taxon>
        <taxon>Fabaceae</taxon>
        <taxon>Papilionoideae</taxon>
        <taxon>50 kb inversion clade</taxon>
        <taxon>NPAAA clade</taxon>
        <taxon>indigoferoid/millettioid clade</taxon>
        <taxon>Phaseoleae</taxon>
        <taxon>Glycine</taxon>
        <taxon>Glycine subgen. Soja</taxon>
    </lineage>
</organism>
<protein>
    <recommendedName>
        <fullName evidence="2">Protein FAR1-RELATED SEQUENCE</fullName>
    </recommendedName>
</protein>
<dbReference type="GO" id="GO:0005634">
    <property type="term" value="C:nucleus"/>
    <property type="evidence" value="ECO:0007669"/>
    <property type="project" value="UniProtKB-SubCell"/>
</dbReference>
<reference evidence="4" key="1">
    <citation type="submission" date="2014-07" db="EMBL/GenBank/DDBJ databases">
        <title>Identification of a novel salt tolerance gene in wild soybean by whole-genome sequencing.</title>
        <authorList>
            <person name="Lam H.-M."/>
            <person name="Qi X."/>
            <person name="Li M.-W."/>
            <person name="Liu X."/>
            <person name="Xie M."/>
            <person name="Ni M."/>
            <person name="Xu X."/>
        </authorList>
    </citation>
    <scope>NUCLEOTIDE SEQUENCE [LARGE SCALE GENOMIC DNA]</scope>
    <source>
        <tissue evidence="4">Root</tissue>
    </source>
</reference>